<proteinExistence type="predicted"/>
<evidence type="ECO:0000313" key="2">
    <source>
        <dbReference type="Proteomes" id="UP000304953"/>
    </source>
</evidence>
<name>A0AC61RXN0_9FIRM</name>
<protein>
    <submittedName>
        <fullName evidence="1">MFS transporter</fullName>
    </submittedName>
</protein>
<reference evidence="1" key="1">
    <citation type="submission" date="2019-04" db="EMBL/GenBank/DDBJ databases">
        <title>Microbes associate with the intestines of laboratory mice.</title>
        <authorList>
            <person name="Navarre W."/>
            <person name="Wong E."/>
            <person name="Huang K."/>
            <person name="Tropini C."/>
            <person name="Ng K."/>
            <person name="Yu B."/>
        </authorList>
    </citation>
    <scope>NUCLEOTIDE SEQUENCE</scope>
    <source>
        <strain evidence="1">NM01_1-7b</strain>
    </source>
</reference>
<dbReference type="EMBL" id="SRYA01000016">
    <property type="protein sequence ID" value="TGY96457.1"/>
    <property type="molecule type" value="Genomic_DNA"/>
</dbReference>
<gene>
    <name evidence="1" type="ORF">E5329_09685</name>
</gene>
<comment type="caution">
    <text evidence="1">The sequence shown here is derived from an EMBL/GenBank/DDBJ whole genome shotgun (WGS) entry which is preliminary data.</text>
</comment>
<keyword evidence="2" id="KW-1185">Reference proteome</keyword>
<sequence>MKKEKVGIVEQFVFGSGQIGLNALYTLFSSYVLYFYTDVIGMNAAIIGTVVLISKMFDGVSDLIAGQLIDTHKSKKGHCIPVLARWTLPMVTSVVLVFLVPDSSIALRIAFIFVTYNLFNTVLYTYVNLAHNSLASYATDDPTTRSKMLCYSMLFAALTQTIMASAILPMVKFYGGQDSQSAWVKSMLTLGAVGAVFLFLNVFVVKERVDNEVPSENIIQSVKIAFQNKYWLMSAVLQICCTIVLLFNLSISVYYLENVAGNLGLMGAYVAASNVPGIIGMLILPVFLDKISKKKLVLAGGMLMLIGQVVFIIGPTDSAALLVGTALLRGIGFLFPMGLVNAMTGDTIEYGEWKTGTKVQAVLFSAKSVAEKLGQGLMTSLFGFFLTAVGYDGNLAAQPASAVSGIEYFFKFAPLAVIAAILLICMRWKLDDEMPQIQKDLEARREKAAPAGHI</sequence>
<accession>A0AC61RXN0</accession>
<organism evidence="1 2">
    <name type="scientific">Petralouisia muris</name>
    <dbReference type="NCBI Taxonomy" id="3032872"/>
    <lineage>
        <taxon>Bacteria</taxon>
        <taxon>Bacillati</taxon>
        <taxon>Bacillota</taxon>
        <taxon>Clostridia</taxon>
        <taxon>Lachnospirales</taxon>
        <taxon>Lachnospiraceae</taxon>
        <taxon>Petralouisia</taxon>
    </lineage>
</organism>
<evidence type="ECO:0000313" key="1">
    <source>
        <dbReference type="EMBL" id="TGY96457.1"/>
    </source>
</evidence>
<dbReference type="Proteomes" id="UP000304953">
    <property type="component" value="Unassembled WGS sequence"/>
</dbReference>